<dbReference type="AlphaFoldDB" id="F8L1M2"/>
<dbReference type="KEGG" id="puv:PUV_22170"/>
<gene>
    <name evidence="1" type="ordered locus">PUV_22170</name>
</gene>
<sequence>MKDIEIASLLSFLQKENALKNIYSLSDIG</sequence>
<evidence type="ECO:0000313" key="2">
    <source>
        <dbReference type="Proteomes" id="UP000000495"/>
    </source>
</evidence>
<reference key="1">
    <citation type="journal article" date="2011" name="Mol. Biol. Evol.">
        <title>Unity in variety -- the pan-genome of the Chlamydiae.</title>
        <authorList>
            <person name="Collingro A."/>
            <person name="Tischler P."/>
            <person name="Weinmaier T."/>
            <person name="Penz T."/>
            <person name="Heinz E."/>
            <person name="Brunham R.C."/>
            <person name="Read T.D."/>
            <person name="Bavoil P.M."/>
            <person name="Sachse K."/>
            <person name="Kahane S."/>
            <person name="Friedman M.G."/>
            <person name="Rattei T."/>
            <person name="Myers G.S.A."/>
            <person name="Horn M."/>
        </authorList>
    </citation>
    <scope>NUCLEOTIDE SEQUENCE</scope>
    <source>
        <strain>UV7</strain>
    </source>
</reference>
<organism evidence="1 2">
    <name type="scientific">Parachlamydia acanthamoebae (strain UV7)</name>
    <dbReference type="NCBI Taxonomy" id="765952"/>
    <lineage>
        <taxon>Bacteria</taxon>
        <taxon>Pseudomonadati</taxon>
        <taxon>Chlamydiota</taxon>
        <taxon>Chlamydiia</taxon>
        <taxon>Parachlamydiales</taxon>
        <taxon>Parachlamydiaceae</taxon>
        <taxon>Parachlamydia</taxon>
    </lineage>
</organism>
<dbReference type="EMBL" id="FR872580">
    <property type="protein sequence ID" value="CCB87167.1"/>
    <property type="molecule type" value="Genomic_DNA"/>
</dbReference>
<dbReference type="HOGENOM" id="CLU_3409855_0_0_0"/>
<dbReference type="Proteomes" id="UP000000495">
    <property type="component" value="Chromosome"/>
</dbReference>
<proteinExistence type="predicted"/>
<evidence type="ECO:0000313" key="1">
    <source>
        <dbReference type="EMBL" id="CCB87167.1"/>
    </source>
</evidence>
<keyword evidence="2" id="KW-1185">Reference proteome</keyword>
<protein>
    <submittedName>
        <fullName evidence="1">Uncharacterized protein</fullName>
    </submittedName>
</protein>
<accession>F8L1M2</accession>
<reference evidence="1 2" key="2">
    <citation type="journal article" date="2011" name="Mol. Biol. Evol.">
        <title>Unity in variety--the pan-genome of the Chlamydiae.</title>
        <authorList>
            <person name="Collingro A."/>
            <person name="Tischler P."/>
            <person name="Weinmaier T."/>
            <person name="Penz T."/>
            <person name="Heinz E."/>
            <person name="Brunham R.C."/>
            <person name="Read T.D."/>
            <person name="Bavoil P.M."/>
            <person name="Sachse K."/>
            <person name="Kahane S."/>
            <person name="Friedman M.G."/>
            <person name="Rattei T."/>
            <person name="Myers G.S."/>
            <person name="Horn M."/>
        </authorList>
    </citation>
    <scope>NUCLEOTIDE SEQUENCE [LARGE SCALE GENOMIC DNA]</scope>
    <source>
        <strain evidence="2">UV7</strain>
    </source>
</reference>
<name>F8L1M2_PARAV</name>